<dbReference type="AlphaFoldDB" id="A0A7X0SFL8"/>
<organism evidence="2 3">
    <name type="scientific">Clostridium gasigenes</name>
    <dbReference type="NCBI Taxonomy" id="94869"/>
    <lineage>
        <taxon>Bacteria</taxon>
        <taxon>Bacillati</taxon>
        <taxon>Bacillota</taxon>
        <taxon>Clostridia</taxon>
        <taxon>Eubacteriales</taxon>
        <taxon>Clostridiaceae</taxon>
        <taxon>Clostridium</taxon>
    </lineage>
</organism>
<evidence type="ECO:0000259" key="1">
    <source>
        <dbReference type="Pfam" id="PF01636"/>
    </source>
</evidence>
<dbReference type="InterPro" id="IPR052077">
    <property type="entry name" value="CcrZ_PhaseVar_Mediator"/>
</dbReference>
<dbReference type="Proteomes" id="UP000585258">
    <property type="component" value="Unassembled WGS sequence"/>
</dbReference>
<sequence>MNSIIIDFLKYSLNWDMNFLSSLEQIGGLSNNNYKAIYYNNLYFIRLCNPTPFNISRRNELTILHTACDLNLCHIPIYFDVETGNMVYKWINGKMPTEIEFNSERFLRKLCINLKKLHLTTSLTYFNPFNEIRARIKICINLKLPLPTYIYSLTEKLFLLEKELEINKFVGLCHNDLNVSNIIIDDRNLYIIDYEFSATCDVFFDLATVAWLQDYNGRVNLLKAYFGRFNIKDYNKLISYIYVVKLLNALWSLIKSAQSLSNYNYEKASNIIFDELYSNL</sequence>
<comment type="caution">
    <text evidence="2">The sequence shown here is derived from an EMBL/GenBank/DDBJ whole genome shotgun (WGS) entry which is preliminary data.</text>
</comment>
<dbReference type="EMBL" id="JACKWY010000019">
    <property type="protein sequence ID" value="MBB6716721.1"/>
    <property type="molecule type" value="Genomic_DNA"/>
</dbReference>
<name>A0A7X0SFL8_9CLOT</name>
<dbReference type="Gene3D" id="3.30.200.20">
    <property type="entry name" value="Phosphorylase Kinase, domain 1"/>
    <property type="match status" value="1"/>
</dbReference>
<dbReference type="Pfam" id="PF01636">
    <property type="entry name" value="APH"/>
    <property type="match status" value="1"/>
</dbReference>
<protein>
    <submittedName>
        <fullName evidence="2">Phosphotransferase family protein</fullName>
    </submittedName>
</protein>
<evidence type="ECO:0000313" key="2">
    <source>
        <dbReference type="EMBL" id="MBB6716721.1"/>
    </source>
</evidence>
<dbReference type="InterPro" id="IPR011009">
    <property type="entry name" value="Kinase-like_dom_sf"/>
</dbReference>
<dbReference type="CDD" id="cd05151">
    <property type="entry name" value="ChoK-like"/>
    <property type="match status" value="1"/>
</dbReference>
<dbReference type="SUPFAM" id="SSF56112">
    <property type="entry name" value="Protein kinase-like (PK-like)"/>
    <property type="match status" value="1"/>
</dbReference>
<accession>A0A7X0SFL8</accession>
<dbReference type="InterPro" id="IPR002575">
    <property type="entry name" value="Aminoglycoside_PTrfase"/>
</dbReference>
<proteinExistence type="predicted"/>
<keyword evidence="2" id="KW-0808">Transferase</keyword>
<dbReference type="Gene3D" id="3.90.1200.10">
    <property type="match status" value="1"/>
</dbReference>
<dbReference type="PANTHER" id="PTHR40086">
    <property type="entry name" value="PHOSPHOTRANSFERASE YTMP-RELATED"/>
    <property type="match status" value="1"/>
</dbReference>
<feature type="domain" description="Aminoglycoside phosphotransferase" evidence="1">
    <location>
        <begin position="27"/>
        <end position="228"/>
    </location>
</feature>
<reference evidence="2 3" key="1">
    <citation type="submission" date="2020-08" db="EMBL/GenBank/DDBJ databases">
        <title>Clostridia isolated from Swiss meat.</title>
        <authorList>
            <person name="Wambui J."/>
            <person name="Stevens M.J.A."/>
            <person name="Stephan R."/>
        </authorList>
    </citation>
    <scope>NUCLEOTIDE SEQUENCE [LARGE SCALE GENOMIC DNA]</scope>
    <source>
        <strain evidence="2 3">CM001</strain>
    </source>
</reference>
<dbReference type="RefSeq" id="WP_185165692.1">
    <property type="nucleotide sequence ID" value="NZ_JACKWY010000019.1"/>
</dbReference>
<dbReference type="PANTHER" id="PTHR40086:SF1">
    <property type="entry name" value="CELL CYCLE REGULATOR CCRZ"/>
    <property type="match status" value="1"/>
</dbReference>
<gene>
    <name evidence="2" type="ORF">H7E68_18710</name>
</gene>
<evidence type="ECO:0000313" key="3">
    <source>
        <dbReference type="Proteomes" id="UP000585258"/>
    </source>
</evidence>
<dbReference type="GO" id="GO:0016740">
    <property type="term" value="F:transferase activity"/>
    <property type="evidence" value="ECO:0007669"/>
    <property type="project" value="UniProtKB-KW"/>
</dbReference>